<keyword evidence="2" id="KW-0175">Coiled coil</keyword>
<feature type="region of interest" description="Disordered" evidence="3">
    <location>
        <begin position="613"/>
        <end position="635"/>
    </location>
</feature>
<feature type="region of interest" description="Disordered" evidence="3">
    <location>
        <begin position="130"/>
        <end position="154"/>
    </location>
</feature>
<keyword evidence="5" id="KW-0378">Hydrolase</keyword>
<feature type="region of interest" description="Disordered" evidence="3">
    <location>
        <begin position="256"/>
        <end position="298"/>
    </location>
</feature>
<dbReference type="GO" id="GO:0008270">
    <property type="term" value="F:zinc ion binding"/>
    <property type="evidence" value="ECO:0007669"/>
    <property type="project" value="UniProtKB-KW"/>
</dbReference>
<evidence type="ECO:0000256" key="1">
    <source>
        <dbReference type="PROSITE-ProRule" id="PRU00047"/>
    </source>
</evidence>
<sequence>MLCHYKLKLSHVEGRLVEFKNQEIKFYEKIRGLEFKVECRTDRTKSLTKKLEELKKEKEGLDSKLTGFQSASKDLDNLLESQRSDKNMEGLGYSVVPPLPAQVYSPPKKDMSWTRLPEFADDTITDYSRPSPAIKSNSNDLQNKNPSVTKTGASSSTILSKPAIKFVKAADRLTEIKTNKVETVKKPAAKYAKMYKKTSKSSNVRGNQRNWNNLKSQQLGKNFLMKNKACYNCGEFDHLSYDCDLWVKNEKSSPRNNYTHKSMPPRAVTHKPYRPPMRINRPNINDTQPKRTSVYKPAHSYVSRPVQRKSAVKTQSRVPRVSTVCCCYSKQVNTARPKAVINRRNWVNDVKASACWVWKLLKSNSSSIILKRYDYVDIGGRSMSVMAWVPKKTTEEKVDKSKALDASLVDTESSGTDSKEHDTRSRLGNDAHDDDDDADIRPIYDEEPMAEQYVFSANHDSCLSKLLNEVNSRVKVPSNKTTNRNEPVAQISVPNKQERQTLIGHKFSIKKTSVVQEKTKTLRSCLRWKLTGRIFNIVGLRWVHIGKIFTSSTIKVGSEPPNGSYSDITNQYECEQTLDVCAGTLYRFKEFLTDEQAMTSDHNSSELRIHDHINEQSSSKPVPNVVPLADKTATS</sequence>
<dbReference type="EMBL" id="BKCJ010002586">
    <property type="protein sequence ID" value="GEU49588.1"/>
    <property type="molecule type" value="Genomic_DNA"/>
</dbReference>
<feature type="compositionally biased region" description="Polar residues" evidence="3">
    <location>
        <begin position="282"/>
        <end position="291"/>
    </location>
</feature>
<accession>A0A6L2KJF5</accession>
<feature type="domain" description="CCHC-type" evidence="4">
    <location>
        <begin position="230"/>
        <end position="243"/>
    </location>
</feature>
<evidence type="ECO:0000259" key="4">
    <source>
        <dbReference type="PROSITE" id="PS50158"/>
    </source>
</evidence>
<feature type="region of interest" description="Disordered" evidence="3">
    <location>
        <begin position="399"/>
        <end position="440"/>
    </location>
</feature>
<name>A0A6L2KJF5_TANCI</name>
<dbReference type="GO" id="GO:0016787">
    <property type="term" value="F:hydrolase activity"/>
    <property type="evidence" value="ECO:0007669"/>
    <property type="project" value="UniProtKB-KW"/>
</dbReference>
<dbReference type="InterPro" id="IPR001878">
    <property type="entry name" value="Znf_CCHC"/>
</dbReference>
<feature type="compositionally biased region" description="Polar residues" evidence="3">
    <location>
        <begin position="134"/>
        <end position="154"/>
    </location>
</feature>
<evidence type="ECO:0000256" key="3">
    <source>
        <dbReference type="SAM" id="MobiDB-lite"/>
    </source>
</evidence>
<keyword evidence="1" id="KW-0863">Zinc-finger</keyword>
<dbReference type="GO" id="GO:0003676">
    <property type="term" value="F:nucleic acid binding"/>
    <property type="evidence" value="ECO:0007669"/>
    <property type="project" value="InterPro"/>
</dbReference>
<evidence type="ECO:0000313" key="5">
    <source>
        <dbReference type="EMBL" id="GEU49588.1"/>
    </source>
</evidence>
<reference evidence="5" key="1">
    <citation type="journal article" date="2019" name="Sci. Rep.">
        <title>Draft genome of Tanacetum cinerariifolium, the natural source of mosquito coil.</title>
        <authorList>
            <person name="Yamashiro T."/>
            <person name="Shiraishi A."/>
            <person name="Satake H."/>
            <person name="Nakayama K."/>
        </authorList>
    </citation>
    <scope>NUCLEOTIDE SEQUENCE</scope>
</reference>
<dbReference type="AlphaFoldDB" id="A0A6L2KJF5"/>
<feature type="coiled-coil region" evidence="2">
    <location>
        <begin position="37"/>
        <end position="71"/>
    </location>
</feature>
<organism evidence="5">
    <name type="scientific">Tanacetum cinerariifolium</name>
    <name type="common">Dalmatian daisy</name>
    <name type="synonym">Chrysanthemum cinerariifolium</name>
    <dbReference type="NCBI Taxonomy" id="118510"/>
    <lineage>
        <taxon>Eukaryota</taxon>
        <taxon>Viridiplantae</taxon>
        <taxon>Streptophyta</taxon>
        <taxon>Embryophyta</taxon>
        <taxon>Tracheophyta</taxon>
        <taxon>Spermatophyta</taxon>
        <taxon>Magnoliopsida</taxon>
        <taxon>eudicotyledons</taxon>
        <taxon>Gunneridae</taxon>
        <taxon>Pentapetalae</taxon>
        <taxon>asterids</taxon>
        <taxon>campanulids</taxon>
        <taxon>Asterales</taxon>
        <taxon>Asteraceae</taxon>
        <taxon>Asteroideae</taxon>
        <taxon>Anthemideae</taxon>
        <taxon>Anthemidinae</taxon>
        <taxon>Tanacetum</taxon>
    </lineage>
</organism>
<dbReference type="PROSITE" id="PS50158">
    <property type="entry name" value="ZF_CCHC"/>
    <property type="match status" value="1"/>
</dbReference>
<keyword evidence="1" id="KW-0862">Zinc</keyword>
<dbReference type="SMART" id="SM00343">
    <property type="entry name" value="ZnF_C2HC"/>
    <property type="match status" value="1"/>
</dbReference>
<feature type="compositionally biased region" description="Basic and acidic residues" evidence="3">
    <location>
        <begin position="417"/>
        <end position="431"/>
    </location>
</feature>
<proteinExistence type="predicted"/>
<evidence type="ECO:0000256" key="2">
    <source>
        <dbReference type="SAM" id="Coils"/>
    </source>
</evidence>
<keyword evidence="1" id="KW-0479">Metal-binding</keyword>
<protein>
    <submittedName>
        <fullName evidence="5">Ubiquitin hydrolase</fullName>
    </submittedName>
</protein>
<comment type="caution">
    <text evidence="5">The sequence shown here is derived from an EMBL/GenBank/DDBJ whole genome shotgun (WGS) entry which is preliminary data.</text>
</comment>
<dbReference type="Pfam" id="PF00098">
    <property type="entry name" value="zf-CCHC"/>
    <property type="match status" value="1"/>
</dbReference>
<gene>
    <name evidence="5" type="ORF">Tci_021566</name>
</gene>